<keyword evidence="3" id="KW-1185">Reference proteome</keyword>
<dbReference type="InterPro" id="IPR024344">
    <property type="entry name" value="MDMPI_metal-binding"/>
</dbReference>
<accession>A0A495X632</accession>
<dbReference type="InterPro" id="IPR017517">
    <property type="entry name" value="Maleyloyr_isom"/>
</dbReference>
<proteinExistence type="predicted"/>
<name>A0A495X632_9PSEU</name>
<dbReference type="Gene3D" id="1.20.120.450">
    <property type="entry name" value="dinb family like domain"/>
    <property type="match status" value="1"/>
</dbReference>
<dbReference type="InterPro" id="IPR034660">
    <property type="entry name" value="DinB/YfiT-like"/>
</dbReference>
<dbReference type="Pfam" id="PF11716">
    <property type="entry name" value="MDMPI_N"/>
    <property type="match status" value="1"/>
</dbReference>
<comment type="caution">
    <text evidence="2">The sequence shown here is derived from an EMBL/GenBank/DDBJ whole genome shotgun (WGS) entry which is preliminary data.</text>
</comment>
<evidence type="ECO:0000313" key="3">
    <source>
        <dbReference type="Proteomes" id="UP000272729"/>
    </source>
</evidence>
<organism evidence="2 3">
    <name type="scientific">Saccharothrix variisporea</name>
    <dbReference type="NCBI Taxonomy" id="543527"/>
    <lineage>
        <taxon>Bacteria</taxon>
        <taxon>Bacillati</taxon>
        <taxon>Actinomycetota</taxon>
        <taxon>Actinomycetes</taxon>
        <taxon>Pseudonocardiales</taxon>
        <taxon>Pseudonocardiaceae</taxon>
        <taxon>Saccharothrix</taxon>
    </lineage>
</organism>
<reference evidence="2 3" key="1">
    <citation type="submission" date="2018-10" db="EMBL/GenBank/DDBJ databases">
        <title>Sequencing the genomes of 1000 actinobacteria strains.</title>
        <authorList>
            <person name="Klenk H.-P."/>
        </authorList>
    </citation>
    <scope>NUCLEOTIDE SEQUENCE [LARGE SCALE GENOMIC DNA]</scope>
    <source>
        <strain evidence="2 3">DSM 43911</strain>
    </source>
</reference>
<dbReference type="Proteomes" id="UP000272729">
    <property type="component" value="Unassembled WGS sequence"/>
</dbReference>
<gene>
    <name evidence="2" type="ORF">DFJ66_0134</name>
</gene>
<feature type="domain" description="Mycothiol-dependent maleylpyruvate isomerase metal-binding" evidence="1">
    <location>
        <begin position="5"/>
        <end position="91"/>
    </location>
</feature>
<sequence length="225" mass="24883">MLVDERLRMADLLEGLSPDQARTPSLCAGWTVHDVGAHLVTYLRFGQAKLYWAIVTTAANFDEYNRKLTAREARLSTVEVAGRLRRWAASKTTIPRAGFEPVLADIVLHDLDVRMPLGIERTIPEDRLHVVFQHLAERPSPGFSMGSRLHGLRLEAVDTGWSHGSGPAVRGEAEPLVLAMSGRPEGFDRLEGDGLDVLRERVTAAPPRTAGERMKAVVRQALNLH</sequence>
<evidence type="ECO:0000313" key="2">
    <source>
        <dbReference type="EMBL" id="RKT66968.1"/>
    </source>
</evidence>
<dbReference type="GO" id="GO:0046872">
    <property type="term" value="F:metal ion binding"/>
    <property type="evidence" value="ECO:0007669"/>
    <property type="project" value="InterPro"/>
</dbReference>
<dbReference type="EMBL" id="RBXR01000001">
    <property type="protein sequence ID" value="RKT66968.1"/>
    <property type="molecule type" value="Genomic_DNA"/>
</dbReference>
<dbReference type="AlphaFoldDB" id="A0A495X632"/>
<dbReference type="NCBIfam" id="TIGR03083">
    <property type="entry name" value="maleylpyruvate isomerase family mycothiol-dependent enzyme"/>
    <property type="match status" value="1"/>
</dbReference>
<dbReference type="SUPFAM" id="SSF109854">
    <property type="entry name" value="DinB/YfiT-like putative metalloenzymes"/>
    <property type="match status" value="1"/>
</dbReference>
<protein>
    <submittedName>
        <fullName evidence="2">Uncharacterized protein (TIGR03083 family)</fullName>
    </submittedName>
</protein>
<evidence type="ECO:0000259" key="1">
    <source>
        <dbReference type="Pfam" id="PF11716"/>
    </source>
</evidence>